<proteinExistence type="predicted"/>
<dbReference type="PANTHER" id="PTHR39173:SF1">
    <property type="entry name" value="ACETYLTRANSFERASE"/>
    <property type="match status" value="1"/>
</dbReference>
<keyword evidence="2" id="KW-0012">Acyltransferase</keyword>
<evidence type="ECO:0000259" key="1">
    <source>
        <dbReference type="PROSITE" id="PS51186"/>
    </source>
</evidence>
<dbReference type="PANTHER" id="PTHR39173">
    <property type="entry name" value="ACETYLTRANSFERASE"/>
    <property type="match status" value="1"/>
</dbReference>
<keyword evidence="3" id="KW-1185">Reference proteome</keyword>
<evidence type="ECO:0000313" key="2">
    <source>
        <dbReference type="EMBL" id="MCP3422029.1"/>
    </source>
</evidence>
<sequence length="176" mass="19298">MPALVLPTPSVRTSFLEAMDEFVAEGVELSQTAAWIDGHAPGWKDEDAFAAFVEAVRADADEDSPRPDFHVPCTTLWWVEGDAYLGRIAIRHRLNDFLLDVGGHIGYDVRPSRRREGHATAMLQHALPWAHGLGIDPALVTCDTDNVGSVRVIEAAGGVLEDVRGVKRRYWVPTGS</sequence>
<keyword evidence="2" id="KW-0808">Transferase</keyword>
<dbReference type="GO" id="GO:0016746">
    <property type="term" value="F:acyltransferase activity"/>
    <property type="evidence" value="ECO:0007669"/>
    <property type="project" value="UniProtKB-KW"/>
</dbReference>
<dbReference type="InterPro" id="IPR016181">
    <property type="entry name" value="Acyl_CoA_acyltransferase"/>
</dbReference>
<dbReference type="Pfam" id="PF13302">
    <property type="entry name" value="Acetyltransf_3"/>
    <property type="match status" value="1"/>
</dbReference>
<dbReference type="PROSITE" id="PS51186">
    <property type="entry name" value="GNAT"/>
    <property type="match status" value="1"/>
</dbReference>
<comment type="caution">
    <text evidence="2">The sequence shown here is derived from an EMBL/GenBank/DDBJ whole genome shotgun (WGS) entry which is preliminary data.</text>
</comment>
<evidence type="ECO:0000313" key="3">
    <source>
        <dbReference type="Proteomes" id="UP001204524"/>
    </source>
</evidence>
<name>A0ABT1KWA5_9ACTN</name>
<dbReference type="Proteomes" id="UP001204524">
    <property type="component" value="Unassembled WGS sequence"/>
</dbReference>
<dbReference type="InterPro" id="IPR000182">
    <property type="entry name" value="GNAT_dom"/>
</dbReference>
<dbReference type="RefSeq" id="WP_254181248.1">
    <property type="nucleotide sequence ID" value="NZ_JANARS010000004.1"/>
</dbReference>
<dbReference type="EMBL" id="JANARS010000004">
    <property type="protein sequence ID" value="MCP3422029.1"/>
    <property type="molecule type" value="Genomic_DNA"/>
</dbReference>
<gene>
    <name evidence="2" type="ORF">NCI01_09500</name>
</gene>
<feature type="domain" description="N-acetyltransferase" evidence="1">
    <location>
        <begin position="36"/>
        <end position="176"/>
    </location>
</feature>
<accession>A0ABT1KWA5</accession>
<dbReference type="EC" id="2.3.1.-" evidence="2"/>
<organism evidence="2 3">
    <name type="scientific">Nocardioides pinisoli</name>
    <dbReference type="NCBI Taxonomy" id="2950279"/>
    <lineage>
        <taxon>Bacteria</taxon>
        <taxon>Bacillati</taxon>
        <taxon>Actinomycetota</taxon>
        <taxon>Actinomycetes</taxon>
        <taxon>Propionibacteriales</taxon>
        <taxon>Nocardioidaceae</taxon>
        <taxon>Nocardioides</taxon>
    </lineage>
</organism>
<protein>
    <submittedName>
        <fullName evidence="2">GNAT family N-acetyltransferase</fullName>
        <ecNumber evidence="2">2.3.1.-</ecNumber>
    </submittedName>
</protein>
<dbReference type="Gene3D" id="3.40.630.30">
    <property type="match status" value="1"/>
</dbReference>
<dbReference type="SUPFAM" id="SSF55729">
    <property type="entry name" value="Acyl-CoA N-acyltransferases (Nat)"/>
    <property type="match status" value="1"/>
</dbReference>
<reference evidence="2 3" key="1">
    <citation type="submission" date="2022-06" db="EMBL/GenBank/DDBJ databases">
        <authorList>
            <person name="So Y."/>
        </authorList>
    </citation>
    <scope>NUCLEOTIDE SEQUENCE [LARGE SCALE GENOMIC DNA]</scope>
    <source>
        <strain evidence="2 3">STR3</strain>
    </source>
</reference>